<protein>
    <recommendedName>
        <fullName evidence="1">ATP-dependent DNA helicase</fullName>
        <ecNumber evidence="1">5.6.2.3</ecNumber>
    </recommendedName>
</protein>
<dbReference type="Pfam" id="PF14214">
    <property type="entry name" value="Helitron_like_N"/>
    <property type="match status" value="1"/>
</dbReference>
<comment type="catalytic activity">
    <reaction evidence="1">
        <text>ATP + H2O = ADP + phosphate + H(+)</text>
        <dbReference type="Rhea" id="RHEA:13065"/>
        <dbReference type="ChEBI" id="CHEBI:15377"/>
        <dbReference type="ChEBI" id="CHEBI:15378"/>
        <dbReference type="ChEBI" id="CHEBI:30616"/>
        <dbReference type="ChEBI" id="CHEBI:43474"/>
        <dbReference type="ChEBI" id="CHEBI:456216"/>
        <dbReference type="EC" id="5.6.2.3"/>
    </reaction>
</comment>
<feature type="region of interest" description="Disordered" evidence="2">
    <location>
        <begin position="127"/>
        <end position="187"/>
    </location>
</feature>
<comment type="similarity">
    <text evidence="1">Belongs to the helicase family.</text>
</comment>
<evidence type="ECO:0000259" key="4">
    <source>
        <dbReference type="Pfam" id="PF14214"/>
    </source>
</evidence>
<keyword evidence="1" id="KW-0067">ATP-binding</keyword>
<evidence type="ECO:0000256" key="2">
    <source>
        <dbReference type="SAM" id="MobiDB-lite"/>
    </source>
</evidence>
<feature type="compositionally biased region" description="Acidic residues" evidence="2">
    <location>
        <begin position="128"/>
        <end position="139"/>
    </location>
</feature>
<dbReference type="EMBL" id="PEDP01002068">
    <property type="protein sequence ID" value="POS82946.1"/>
    <property type="molecule type" value="Genomic_DNA"/>
</dbReference>
<dbReference type="InterPro" id="IPR010285">
    <property type="entry name" value="DNA_helicase_pif1-like_DEAD"/>
</dbReference>
<reference evidence="6 7" key="1">
    <citation type="submission" date="2017-10" db="EMBL/GenBank/DDBJ databases">
        <title>Development of genomic resources for the powdery mildew, Erysiphe pulchra.</title>
        <authorList>
            <person name="Wadl P.A."/>
            <person name="Mack B.M."/>
            <person name="Moore G."/>
            <person name="Beltz S.B."/>
        </authorList>
    </citation>
    <scope>NUCLEOTIDE SEQUENCE [LARGE SCALE GENOMIC DNA]</scope>
    <source>
        <strain evidence="6">Cflorida</strain>
    </source>
</reference>
<dbReference type="EC" id="5.6.2.3" evidence="1"/>
<keyword evidence="1" id="KW-0378">Hydrolase</keyword>
<evidence type="ECO:0000259" key="3">
    <source>
        <dbReference type="Pfam" id="PF05970"/>
    </source>
</evidence>
<evidence type="ECO:0000313" key="7">
    <source>
        <dbReference type="Proteomes" id="UP000237438"/>
    </source>
</evidence>
<dbReference type="Proteomes" id="UP000237438">
    <property type="component" value="Unassembled WGS sequence"/>
</dbReference>
<proteinExistence type="inferred from homology"/>
<dbReference type="OrthoDB" id="4360910at2759"/>
<keyword evidence="1" id="KW-0347">Helicase</keyword>
<dbReference type="InterPro" id="IPR025476">
    <property type="entry name" value="Helitron_helicase-like"/>
</dbReference>
<dbReference type="InterPro" id="IPR027417">
    <property type="entry name" value="P-loop_NTPase"/>
</dbReference>
<evidence type="ECO:0000313" key="6">
    <source>
        <dbReference type="EMBL" id="POS82946.1"/>
    </source>
</evidence>
<dbReference type="PANTHER" id="PTHR10492">
    <property type="match status" value="1"/>
</dbReference>
<feature type="domain" description="Helitron helicase-like" evidence="4">
    <location>
        <begin position="524"/>
        <end position="710"/>
    </location>
</feature>
<feature type="compositionally biased region" description="Basic and acidic residues" evidence="2">
    <location>
        <begin position="167"/>
        <end position="178"/>
    </location>
</feature>
<dbReference type="GO" id="GO:0000723">
    <property type="term" value="P:telomere maintenance"/>
    <property type="evidence" value="ECO:0007669"/>
    <property type="project" value="InterPro"/>
</dbReference>
<dbReference type="Pfam" id="PF05970">
    <property type="entry name" value="PIF1"/>
    <property type="match status" value="1"/>
</dbReference>
<accession>A0A2S4PLM6</accession>
<organism evidence="6 7">
    <name type="scientific">Erysiphe pulchra</name>
    <dbReference type="NCBI Taxonomy" id="225359"/>
    <lineage>
        <taxon>Eukaryota</taxon>
        <taxon>Fungi</taxon>
        <taxon>Dikarya</taxon>
        <taxon>Ascomycota</taxon>
        <taxon>Pezizomycotina</taxon>
        <taxon>Leotiomycetes</taxon>
        <taxon>Erysiphales</taxon>
        <taxon>Erysiphaceae</taxon>
        <taxon>Erysiphe</taxon>
    </lineage>
</organism>
<dbReference type="SUPFAM" id="SSF52540">
    <property type="entry name" value="P-loop containing nucleoside triphosphate hydrolases"/>
    <property type="match status" value="2"/>
</dbReference>
<dbReference type="Pfam" id="PF21530">
    <property type="entry name" value="Pif1_2B_dom"/>
    <property type="match status" value="1"/>
</dbReference>
<keyword evidence="1" id="KW-0233">DNA recombination</keyword>
<sequence length="1605" mass="183749">MSLHLSMSRCSKCKRNRPIDLFINPSRASPFKTCCDCRARDRARYVKRNPFATKQQPQVTTGQLECDGNDIPGFNTDIGAFEVEENRDIRVINGLNECLPNDDPIVINSQCETLEYRAHIDAQRLMQDEDEVEEQDQADQEGFNNQIDPQILPGNDNEGQNAENENDANRQDENERQPPRRLPPWLSLYGPRRTLPAGYVSRYNRDMQVHYLGSRSHICHFCHALHWKQERVKSSSVQACRFQTCCKEGQVVIDSIPDPPELLQRLWTSNEADAKKFRRLSRQYNRAFAFTSFNFTPDRRLEQRGIRGGIRSFSIHGEIFHQMSAVRREGVTPSYAQLYFLDPEEANQIRTNQSDLDPTIVRDLSLMMNENNPFIQYYDSALASLQASNREQAQNSDQVEQRVVINPRYQLILEEGADRRRYNLPTAREFSMVIPDEVESDCRDVILFVRNRDGSLSDRFQYIHRGHPAYLPLHYVLFYPFGNPGYRWSQRLTNPAHRVLGNNENQTEEAADNAPTGRLSPRLYYRYHLFSRQISPTSPIQFNALIHGERLFQQLVCDMYACVDDNVLFWHRQNQDTIRSDLYSGVIDALRNDHNPNIIGKPVILAASYHGGDRFMAKCYQDAMAIVRVLGKPSFFITCTANPSWTEILECLEHSQTPDSRPDLIAIVFKQKLDSLLHDLKERNIFGKCIGDVYTIEYQKRGLPHAHILLFLRQEDVPRSAEQVDEFVCAQLPLDDPELAAIVKSQLTHGPCGPDYPNAPCMRDGKCSKGFPKRWCESTILAEDSYPEYARPNNGQTWSNGQFTFDNRWVVPYNPYLTKKYAAHINVEGSDRASVAVEDQHDEIKMTVQGRYISPVQAIWRLFAYTTHEEKPAVMLLPYHLEGEHHVSFGRNMTGAQVAAAIEPQSSIFMDWMRYNAANTDGRDLCYSDFPLFYTYVKRRGWQKRKKGQTIGRMSVAVPRQGERFYLRTLLTVKRGAQSYRDLYTVNGVIYDCPSAACRALGLTFDDSEWISLFNEVKDSSSASSLRQTFATALANSSIIDPQGLWNRFQIAFSDDCLHRMQTLSHRLNTPPSDWSEEQCRFDFGLWLLGDNLRELNLEWKDARLSGPVHKWVTEETNSLITESLNFNRQSELQQHDDSLRRFSTGQRAAYNLIVGAIENNCPTKTFFVQGPAGTGKTYLYKTLCNLYRSQGKIVLCVASSGIAALLLPNGSTAHSLFRIPIECTENSSCNVKGQSDLAKLLKKAALIIWDEVTMQHRHHFEVVDGLLRELTGDKNNLFGGIPVVLGGDFAQTLPVVRRGRRDQIVNACIRYWNKWSLITPLFITQNMRVIDEELNQRFANWLAELSYTSTLYGVLDLPDWIKTTDNRKAFLEYIYPLHQIQAADLSIFSDRALLTSRNDSVNQFNIEIAQNRVAESHDYFALDQVQNDESTHISDYTPEFLQSISGQGLPLGKLTLQVGMPVMLLRNYYPKQGLCNGSRLLITKLFNHCIKGRIISQDPRFNNKEHIISRITLTSNVDLPFTLNRRQLPLRPCFSMTINKSQGQTLNRVGVDLSTPVFSHGQLYVALSRVTDVNRLIVLLPPGSRKTNNVVYPEVLLRPPTVLP</sequence>
<dbReference type="Gene3D" id="3.40.50.300">
    <property type="entry name" value="P-loop containing nucleotide triphosphate hydrolases"/>
    <property type="match status" value="1"/>
</dbReference>
<keyword evidence="1" id="KW-0234">DNA repair</keyword>
<feature type="domain" description="DNA helicase Pif1-like DEAD-box helicase" evidence="3">
    <location>
        <begin position="1144"/>
        <end position="1345"/>
    </location>
</feature>
<keyword evidence="1" id="KW-0547">Nucleotide-binding</keyword>
<feature type="domain" description="DNA helicase Pif1-like 2B" evidence="5">
    <location>
        <begin position="1440"/>
        <end position="1486"/>
    </location>
</feature>
<gene>
    <name evidence="6" type="ORF">EPUL_004713</name>
</gene>
<dbReference type="CDD" id="cd18809">
    <property type="entry name" value="SF1_C_RecD"/>
    <property type="match status" value="1"/>
</dbReference>
<evidence type="ECO:0000259" key="5">
    <source>
        <dbReference type="Pfam" id="PF21530"/>
    </source>
</evidence>
<dbReference type="InterPro" id="IPR049163">
    <property type="entry name" value="Pif1-like_2B_dom"/>
</dbReference>
<evidence type="ECO:0000256" key="1">
    <source>
        <dbReference type="RuleBase" id="RU363044"/>
    </source>
</evidence>
<dbReference type="GO" id="GO:0005524">
    <property type="term" value="F:ATP binding"/>
    <property type="evidence" value="ECO:0007669"/>
    <property type="project" value="UniProtKB-KW"/>
</dbReference>
<dbReference type="PANTHER" id="PTHR10492:SF57">
    <property type="entry name" value="ATP-DEPENDENT DNA HELICASE"/>
    <property type="match status" value="1"/>
</dbReference>
<dbReference type="GO" id="GO:0006281">
    <property type="term" value="P:DNA repair"/>
    <property type="evidence" value="ECO:0007669"/>
    <property type="project" value="UniProtKB-KW"/>
</dbReference>
<comment type="cofactor">
    <cofactor evidence="1">
        <name>Mg(2+)</name>
        <dbReference type="ChEBI" id="CHEBI:18420"/>
    </cofactor>
</comment>
<keyword evidence="1" id="KW-0227">DNA damage</keyword>
<dbReference type="GO" id="GO:0006310">
    <property type="term" value="P:DNA recombination"/>
    <property type="evidence" value="ECO:0007669"/>
    <property type="project" value="UniProtKB-KW"/>
</dbReference>
<name>A0A2S4PLM6_9PEZI</name>
<keyword evidence="7" id="KW-1185">Reference proteome</keyword>
<comment type="caution">
    <text evidence="6">The sequence shown here is derived from an EMBL/GenBank/DDBJ whole genome shotgun (WGS) entry which is preliminary data.</text>
</comment>
<dbReference type="GO" id="GO:0016887">
    <property type="term" value="F:ATP hydrolysis activity"/>
    <property type="evidence" value="ECO:0007669"/>
    <property type="project" value="RHEA"/>
</dbReference>
<dbReference type="GO" id="GO:0043139">
    <property type="term" value="F:5'-3' DNA helicase activity"/>
    <property type="evidence" value="ECO:0007669"/>
    <property type="project" value="UniProtKB-EC"/>
</dbReference>